<dbReference type="PROSITE" id="PS50878">
    <property type="entry name" value="RT_POL"/>
    <property type="match status" value="1"/>
</dbReference>
<proteinExistence type="predicted"/>
<evidence type="ECO:0000313" key="3">
    <source>
        <dbReference type="Proteomes" id="UP000292282"/>
    </source>
</evidence>
<feature type="domain" description="Reverse transcriptase" evidence="1">
    <location>
        <begin position="377"/>
        <end position="604"/>
    </location>
</feature>
<dbReference type="InterPro" id="IPR043502">
    <property type="entry name" value="DNA/RNA_pol_sf"/>
</dbReference>
<name>A0A4Q9LQE5_9MICR</name>
<dbReference type="OrthoDB" id="7697409at2759"/>
<keyword evidence="2" id="KW-0548">Nucleotidyltransferase</keyword>
<keyword evidence="2" id="KW-0695">RNA-directed DNA polymerase</keyword>
<dbReference type="EMBL" id="PITK01001884">
    <property type="protein sequence ID" value="TBU10276.1"/>
    <property type="molecule type" value="Genomic_DNA"/>
</dbReference>
<dbReference type="VEuPathDB" id="MicrosporidiaDB:CWI38_1884p0020"/>
<dbReference type="Proteomes" id="UP000292282">
    <property type="component" value="Unassembled WGS sequence"/>
</dbReference>
<dbReference type="AlphaFoldDB" id="A0A4Q9LQE5"/>
<feature type="non-terminal residue" evidence="2">
    <location>
        <position position="774"/>
    </location>
</feature>
<reference evidence="2 3" key="1">
    <citation type="submission" date="2017-12" db="EMBL/GenBank/DDBJ databases">
        <authorList>
            <person name="Pombert J.-F."/>
            <person name="Haag K.L."/>
            <person name="Ebert D."/>
        </authorList>
    </citation>
    <scope>NUCLEOTIDE SEQUENCE [LARGE SCALE GENOMIC DNA]</scope>
    <source>
        <strain evidence="2">IL-G-3</strain>
    </source>
</reference>
<keyword evidence="3" id="KW-1185">Reference proteome</keyword>
<gene>
    <name evidence="2" type="ORF">CWI38_1884p0020</name>
</gene>
<comment type="caution">
    <text evidence="2">The sequence shown here is derived from an EMBL/GenBank/DDBJ whole genome shotgun (WGS) entry which is preliminary data.</text>
</comment>
<dbReference type="GO" id="GO:0003964">
    <property type="term" value="F:RNA-directed DNA polymerase activity"/>
    <property type="evidence" value="ECO:0007669"/>
    <property type="project" value="UniProtKB-KW"/>
</dbReference>
<evidence type="ECO:0000313" key="2">
    <source>
        <dbReference type="EMBL" id="TBU10276.1"/>
    </source>
</evidence>
<keyword evidence="2" id="KW-0808">Transferase</keyword>
<evidence type="ECO:0000259" key="1">
    <source>
        <dbReference type="PROSITE" id="PS50878"/>
    </source>
</evidence>
<accession>A0A4Q9LQE5</accession>
<dbReference type="PANTHER" id="PTHR35450">
    <property type="entry name" value="REVERSE TRANSCRIPTASE DOMAIN-CONTAINING PROTEIN"/>
    <property type="match status" value="1"/>
</dbReference>
<dbReference type="PANTHER" id="PTHR35450:SF2">
    <property type="entry name" value="REVERSE TRANSCRIPTASE DOMAIN-CONTAINING PROTEIN"/>
    <property type="match status" value="1"/>
</dbReference>
<organism evidence="2 3">
    <name type="scientific">Hamiltosporidium tvaerminnensis</name>
    <dbReference type="NCBI Taxonomy" id="1176355"/>
    <lineage>
        <taxon>Eukaryota</taxon>
        <taxon>Fungi</taxon>
        <taxon>Fungi incertae sedis</taxon>
        <taxon>Microsporidia</taxon>
        <taxon>Dubosqiidae</taxon>
        <taxon>Hamiltosporidium</taxon>
    </lineage>
</organism>
<sequence>MCYVDLAMLSERQLPLQTLHNTNHQPPSCSCQTSLVCLVDTIPSSSANGMTNLNTDAILKGNRRMVLPSILDSVTVVEQEWPRSAILAVQKRFGRMPRNGWPATLRYYNEKFGCTLDIYAFKKLAQNEAESEIRQEENGERRRIATCLTELCTLIDTTLYINLRDKFLNKIKEISKKEIGKGVFQTRKLPSELDDSKVLDLIIELSMTITAVAQIIQATQLCYDEATRKEKPRSVWKENIESKISNLVLCKDLLAKARKQEKLSTSEIGNITDISEALVKKNDFFEGFYRGLSERVESEHLGSRDEIVITYDDYLIPFVSDNHPTTFPSLDEFVNIINWLPNWKDAGIDGIYNFFIEKLTTLHKYLYDIVKVICLERIHQADWFYCGLTPLIPKGIPQRGFAYRPITCMSNLYKLTTKCVTKVVQIKVEKQGLPAENQLGAVRGVQGAKEQALLNIALNKEYGNNLKATWIDFKKAYVIILKWKIDISVGPEKIMSKKIERGILQGDSLSPLLFVLSMDQLSRKLNEKYTKVTVQTDAESHSTNHLLFIDDLKLLAKYSSTLSAMTGEAKEFLEVIGLEINKEKSATNDKCCEDTATLLEGVSVYKYLGIIEDSRRIPTRSSFEKVQSKLISTVEILLIRLEPADFFKLDDAKRAVLVNNKIHLNPGCKERLYLLRTVLGRGLHIVELGNKHMLLQLLDCLEKSKEISTRRAAILKVENNNKTHLALIKGFLKVKYRLVEEVTKKTVFCYIQDRNVFWGADGVCQRCNKSGKTV</sequence>
<protein>
    <submittedName>
        <fullName evidence="2">Reverse transcriptase</fullName>
    </submittedName>
</protein>
<dbReference type="SUPFAM" id="SSF56672">
    <property type="entry name" value="DNA/RNA polymerases"/>
    <property type="match status" value="1"/>
</dbReference>
<dbReference type="InterPro" id="IPR000477">
    <property type="entry name" value="RT_dom"/>
</dbReference>
<dbReference type="CDD" id="cd01650">
    <property type="entry name" value="RT_nLTR_like"/>
    <property type="match status" value="1"/>
</dbReference>
<dbReference type="Pfam" id="PF00078">
    <property type="entry name" value="RVT_1"/>
    <property type="match status" value="1"/>
</dbReference>